<gene>
    <name evidence="2" type="ORF">SAMN04489764_3249</name>
</gene>
<evidence type="ECO:0000313" key="2">
    <source>
        <dbReference type="EMBL" id="SDR05767.1"/>
    </source>
</evidence>
<dbReference type="AlphaFoldDB" id="A0A1H1FXT4"/>
<accession>A0A1H1FXT4</accession>
<sequence>MAGHAPSRPRNRGSGSGCLSPHPPPPAVDAVRLDWRASVQFDRCRVAAWTCAEHLRVWYELCRAGGLVFLRRTHQRGGHLVVTYSEAWVERRGVEMWAGVLSGRVR</sequence>
<feature type="region of interest" description="Disordered" evidence="1">
    <location>
        <begin position="1"/>
        <end position="25"/>
    </location>
</feature>
<dbReference type="STRING" id="35622.SAMN04489764_3249"/>
<reference evidence="2 3" key="1">
    <citation type="submission" date="2016-10" db="EMBL/GenBank/DDBJ databases">
        <authorList>
            <person name="de Groot N.N."/>
        </authorList>
    </citation>
    <scope>NUCLEOTIDE SEQUENCE [LARGE SCALE GENOMIC DNA]</scope>
    <source>
        <strain evidence="2 3">DSM 43794</strain>
    </source>
</reference>
<keyword evidence="3" id="KW-1185">Reference proteome</keyword>
<evidence type="ECO:0000256" key="1">
    <source>
        <dbReference type="SAM" id="MobiDB-lite"/>
    </source>
</evidence>
<protein>
    <submittedName>
        <fullName evidence="2">Uncharacterized protein</fullName>
    </submittedName>
</protein>
<organism evidence="2 3">
    <name type="scientific">Thermostaphylospora chromogena</name>
    <dbReference type="NCBI Taxonomy" id="35622"/>
    <lineage>
        <taxon>Bacteria</taxon>
        <taxon>Bacillati</taxon>
        <taxon>Actinomycetota</taxon>
        <taxon>Actinomycetes</taxon>
        <taxon>Streptosporangiales</taxon>
        <taxon>Thermomonosporaceae</taxon>
        <taxon>Thermostaphylospora</taxon>
    </lineage>
</organism>
<evidence type="ECO:0000313" key="3">
    <source>
        <dbReference type="Proteomes" id="UP000217103"/>
    </source>
</evidence>
<dbReference type="Proteomes" id="UP000217103">
    <property type="component" value="Unassembled WGS sequence"/>
</dbReference>
<proteinExistence type="predicted"/>
<name>A0A1H1FXT4_9ACTN</name>
<dbReference type="EMBL" id="FNKK01000002">
    <property type="protein sequence ID" value="SDR05767.1"/>
    <property type="molecule type" value="Genomic_DNA"/>
</dbReference>